<comment type="function">
    <text evidence="10 11">Involved in cell wall formation. Catalyzes the final step in the synthesis of UDP-N-acetylmuramoyl-pentapeptide, the precursor of murein.</text>
</comment>
<evidence type="ECO:0000256" key="11">
    <source>
        <dbReference type="RuleBase" id="RU004136"/>
    </source>
</evidence>
<dbReference type="InterPro" id="IPR036615">
    <property type="entry name" value="Mur_ligase_C_dom_sf"/>
</dbReference>
<dbReference type="SUPFAM" id="SSF53623">
    <property type="entry name" value="MurD-like peptide ligases, catalytic domain"/>
    <property type="match status" value="1"/>
</dbReference>
<dbReference type="PANTHER" id="PTHR43024">
    <property type="entry name" value="UDP-N-ACETYLMURAMOYL-TRIPEPTIDE--D-ALANYL-D-ALANINE LIGASE"/>
    <property type="match status" value="1"/>
</dbReference>
<keyword evidence="6 10" id="KW-0133">Cell shape</keyword>
<dbReference type="PANTHER" id="PTHR43024:SF1">
    <property type="entry name" value="UDP-N-ACETYLMURAMOYL-TRIPEPTIDE--D-ALANYL-D-ALANINE LIGASE"/>
    <property type="match status" value="1"/>
</dbReference>
<gene>
    <name evidence="10 15" type="primary">murF</name>
    <name evidence="15" type="ORF">QU605_12445</name>
</gene>
<dbReference type="InterPro" id="IPR036565">
    <property type="entry name" value="Mur-like_cat_sf"/>
</dbReference>
<dbReference type="EMBL" id="JAUDUY010000007">
    <property type="protein sequence ID" value="MDM9632286.1"/>
    <property type="molecule type" value="Genomic_DNA"/>
</dbReference>
<proteinExistence type="inferred from homology"/>
<evidence type="ECO:0000256" key="9">
    <source>
        <dbReference type="ARBA" id="ARBA00023316"/>
    </source>
</evidence>
<evidence type="ECO:0000259" key="13">
    <source>
        <dbReference type="Pfam" id="PF02875"/>
    </source>
</evidence>
<evidence type="ECO:0000259" key="12">
    <source>
        <dbReference type="Pfam" id="PF01225"/>
    </source>
</evidence>
<dbReference type="EC" id="6.3.2.10" evidence="10 11"/>
<evidence type="ECO:0000256" key="2">
    <source>
        <dbReference type="ARBA" id="ARBA00022598"/>
    </source>
</evidence>
<dbReference type="InterPro" id="IPR051046">
    <property type="entry name" value="MurCDEF_CellWall_CoF430Synth"/>
</dbReference>
<comment type="subcellular location">
    <subcellularLocation>
        <location evidence="10 11">Cytoplasm</location>
    </subcellularLocation>
</comment>
<keyword evidence="4 10" id="KW-0547">Nucleotide-binding</keyword>
<comment type="similarity">
    <text evidence="10">Belongs to the MurCDEF family. MurF subfamily.</text>
</comment>
<dbReference type="NCBIfam" id="TIGR01143">
    <property type="entry name" value="murF"/>
    <property type="match status" value="1"/>
</dbReference>
<dbReference type="InterPro" id="IPR000713">
    <property type="entry name" value="Mur_ligase_N"/>
</dbReference>
<dbReference type="Gene3D" id="3.40.1190.10">
    <property type="entry name" value="Mur-like, catalytic domain"/>
    <property type="match status" value="1"/>
</dbReference>
<dbReference type="GO" id="GO:0016874">
    <property type="term" value="F:ligase activity"/>
    <property type="evidence" value="ECO:0007669"/>
    <property type="project" value="UniProtKB-KW"/>
</dbReference>
<organism evidence="15 16">
    <name type="scientific">Robiginitalea aurantiaca</name>
    <dbReference type="NCBI Taxonomy" id="3056915"/>
    <lineage>
        <taxon>Bacteria</taxon>
        <taxon>Pseudomonadati</taxon>
        <taxon>Bacteroidota</taxon>
        <taxon>Flavobacteriia</taxon>
        <taxon>Flavobacteriales</taxon>
        <taxon>Flavobacteriaceae</taxon>
        <taxon>Robiginitalea</taxon>
    </lineage>
</organism>
<comment type="catalytic activity">
    <reaction evidence="10 11">
        <text>D-alanyl-D-alanine + UDP-N-acetyl-alpha-D-muramoyl-L-alanyl-gamma-D-glutamyl-meso-2,6-diaminopimelate + ATP = UDP-N-acetyl-alpha-D-muramoyl-L-alanyl-gamma-D-glutamyl-meso-2,6-diaminopimeloyl-D-alanyl-D-alanine + ADP + phosphate + H(+)</text>
        <dbReference type="Rhea" id="RHEA:28374"/>
        <dbReference type="ChEBI" id="CHEBI:15378"/>
        <dbReference type="ChEBI" id="CHEBI:30616"/>
        <dbReference type="ChEBI" id="CHEBI:43474"/>
        <dbReference type="ChEBI" id="CHEBI:57822"/>
        <dbReference type="ChEBI" id="CHEBI:61386"/>
        <dbReference type="ChEBI" id="CHEBI:83905"/>
        <dbReference type="ChEBI" id="CHEBI:456216"/>
        <dbReference type="EC" id="6.3.2.10"/>
    </reaction>
</comment>
<keyword evidence="7 10" id="KW-0573">Peptidoglycan synthesis</keyword>
<feature type="domain" description="Mur ligase N-terminal catalytic" evidence="12">
    <location>
        <begin position="16"/>
        <end position="62"/>
    </location>
</feature>
<keyword evidence="1 10" id="KW-0963">Cytoplasm</keyword>
<feature type="domain" description="Mur ligase central" evidence="14">
    <location>
        <begin position="96"/>
        <end position="275"/>
    </location>
</feature>
<dbReference type="InterPro" id="IPR004101">
    <property type="entry name" value="Mur_ligase_C"/>
</dbReference>
<sequence>MSLEEIYTRFCNHPRISTDSRNIVPDSLFFALKGPNFNGNTYADEALEKGAAFAIVDEAEYVSGPKTLLVPDALSCLQKLARHHRRQCQATVIALTGSNGKTTTKELILSVLERSYRTQATQGNLNNHIGVALTLLGLQKQTEMMIVEMGANHQREIAFLCELAEPDFGYITNYGKAHLEGFGGIEGVIKGKSEMYDYLRATGKTIFFNADDPIQREKLQGYDKTIGFSTTDPAHTIIKDLGADPYVKLKVDGNLIETSLSGAYNFSNCAIAVLIGNYFNVPFPEIRMGIESYVPENNRSQLLEVGKLQVLLDAYNANPSSMAAALKHLSGLEQTKKIAILGDMFELGEDAAIEHQSIADLASSLDLESLILVGKAFSRTTTDAHQFESFEELADYLKSHPISGPATVLIKASRGMALERLQDHL</sequence>
<evidence type="ECO:0000259" key="14">
    <source>
        <dbReference type="Pfam" id="PF08245"/>
    </source>
</evidence>
<feature type="binding site" evidence="10">
    <location>
        <begin position="97"/>
        <end position="103"/>
    </location>
    <ligand>
        <name>ATP</name>
        <dbReference type="ChEBI" id="CHEBI:30616"/>
    </ligand>
</feature>
<evidence type="ECO:0000256" key="5">
    <source>
        <dbReference type="ARBA" id="ARBA00022840"/>
    </source>
</evidence>
<dbReference type="Pfam" id="PF02875">
    <property type="entry name" value="Mur_ligase_C"/>
    <property type="match status" value="1"/>
</dbReference>
<evidence type="ECO:0000256" key="8">
    <source>
        <dbReference type="ARBA" id="ARBA00023306"/>
    </source>
</evidence>
<protein>
    <recommendedName>
        <fullName evidence="10 11">UDP-N-acetylmuramoyl-tripeptide--D-alanyl-D-alanine ligase</fullName>
        <ecNumber evidence="10 11">6.3.2.10</ecNumber>
    </recommendedName>
    <alternativeName>
        <fullName evidence="10">D-alanyl-D-alanine-adding enzyme</fullName>
    </alternativeName>
</protein>
<keyword evidence="2 10" id="KW-0436">Ligase</keyword>
<evidence type="ECO:0000256" key="7">
    <source>
        <dbReference type="ARBA" id="ARBA00022984"/>
    </source>
</evidence>
<evidence type="ECO:0000313" key="15">
    <source>
        <dbReference type="EMBL" id="MDM9632286.1"/>
    </source>
</evidence>
<dbReference type="Gene3D" id="3.90.190.20">
    <property type="entry name" value="Mur ligase, C-terminal domain"/>
    <property type="match status" value="1"/>
</dbReference>
<evidence type="ECO:0000256" key="1">
    <source>
        <dbReference type="ARBA" id="ARBA00022490"/>
    </source>
</evidence>
<keyword evidence="9 10" id="KW-0961">Cell wall biogenesis/degradation</keyword>
<dbReference type="Pfam" id="PF01225">
    <property type="entry name" value="Mur_ligase"/>
    <property type="match status" value="1"/>
</dbReference>
<dbReference type="SUPFAM" id="SSF63418">
    <property type="entry name" value="MurE/MurF N-terminal domain"/>
    <property type="match status" value="1"/>
</dbReference>
<evidence type="ECO:0000313" key="16">
    <source>
        <dbReference type="Proteomes" id="UP001174839"/>
    </source>
</evidence>
<reference evidence="15" key="1">
    <citation type="submission" date="2023-06" db="EMBL/GenBank/DDBJ databases">
        <title>Robiginitalea aurantiacus sp. nov. and Algoriphagus sediminis sp. nov., isolated from coastal sediment.</title>
        <authorList>
            <person name="Zhou Z.Y."/>
            <person name="An J."/>
            <person name="Jia Y.W."/>
            <person name="Du Z.J."/>
        </authorList>
    </citation>
    <scope>NUCLEOTIDE SEQUENCE</scope>
    <source>
        <strain evidence="15">M39</strain>
    </source>
</reference>
<keyword evidence="5 10" id="KW-0067">ATP-binding</keyword>
<dbReference type="InterPro" id="IPR035911">
    <property type="entry name" value="MurE/MurF_N"/>
</dbReference>
<evidence type="ECO:0000256" key="3">
    <source>
        <dbReference type="ARBA" id="ARBA00022618"/>
    </source>
</evidence>
<dbReference type="Proteomes" id="UP001174839">
    <property type="component" value="Unassembled WGS sequence"/>
</dbReference>
<dbReference type="Pfam" id="PF08245">
    <property type="entry name" value="Mur_ligase_M"/>
    <property type="match status" value="1"/>
</dbReference>
<evidence type="ECO:0000256" key="6">
    <source>
        <dbReference type="ARBA" id="ARBA00022960"/>
    </source>
</evidence>
<accession>A0ABT7WHA0</accession>
<evidence type="ECO:0000256" key="10">
    <source>
        <dbReference type="HAMAP-Rule" id="MF_02019"/>
    </source>
</evidence>
<evidence type="ECO:0000256" key="4">
    <source>
        <dbReference type="ARBA" id="ARBA00022741"/>
    </source>
</evidence>
<dbReference type="HAMAP" id="MF_02019">
    <property type="entry name" value="MurF"/>
    <property type="match status" value="1"/>
</dbReference>
<comment type="pathway">
    <text evidence="10 11">Cell wall biogenesis; peptidoglycan biosynthesis.</text>
</comment>
<keyword evidence="3 10" id="KW-0132">Cell division</keyword>
<keyword evidence="8 10" id="KW-0131">Cell cycle</keyword>
<dbReference type="SUPFAM" id="SSF53244">
    <property type="entry name" value="MurD-like peptide ligases, peptide-binding domain"/>
    <property type="match status" value="1"/>
</dbReference>
<dbReference type="InterPro" id="IPR013221">
    <property type="entry name" value="Mur_ligase_cen"/>
</dbReference>
<name>A0ABT7WHA0_9FLAO</name>
<dbReference type="Gene3D" id="3.40.1390.10">
    <property type="entry name" value="MurE/MurF, N-terminal domain"/>
    <property type="match status" value="1"/>
</dbReference>
<dbReference type="InterPro" id="IPR005863">
    <property type="entry name" value="UDP-N-AcMur_synth"/>
</dbReference>
<comment type="caution">
    <text evidence="15">The sequence shown here is derived from an EMBL/GenBank/DDBJ whole genome shotgun (WGS) entry which is preliminary data.</text>
</comment>
<dbReference type="RefSeq" id="WP_289725652.1">
    <property type="nucleotide sequence ID" value="NZ_JAUDUY010000007.1"/>
</dbReference>
<feature type="domain" description="Mur ligase C-terminal" evidence="13">
    <location>
        <begin position="299"/>
        <end position="398"/>
    </location>
</feature>
<keyword evidence="16" id="KW-1185">Reference proteome</keyword>